<dbReference type="InterPro" id="IPR000253">
    <property type="entry name" value="FHA_dom"/>
</dbReference>
<dbReference type="CDD" id="cd00060">
    <property type="entry name" value="FHA"/>
    <property type="match status" value="1"/>
</dbReference>
<dbReference type="Pfam" id="PF00498">
    <property type="entry name" value="FHA"/>
    <property type="match status" value="1"/>
</dbReference>
<reference evidence="2 3" key="1">
    <citation type="journal article" date="2016" name="Nat. Commun.">
        <title>Thousands of microbial genomes shed light on interconnected biogeochemical processes in an aquifer system.</title>
        <authorList>
            <person name="Anantharaman K."/>
            <person name="Brown C.T."/>
            <person name="Hug L.A."/>
            <person name="Sharon I."/>
            <person name="Castelle C.J."/>
            <person name="Probst A.J."/>
            <person name="Thomas B.C."/>
            <person name="Singh A."/>
            <person name="Wilkins M.J."/>
            <person name="Karaoz U."/>
            <person name="Brodie E.L."/>
            <person name="Williams K.H."/>
            <person name="Hubbard S.S."/>
            <person name="Banfield J.F."/>
        </authorList>
    </citation>
    <scope>NUCLEOTIDE SEQUENCE [LARGE SCALE GENOMIC DNA]</scope>
</reference>
<accession>A0A1F5VR41</accession>
<dbReference type="AlphaFoldDB" id="A0A1F5VR41"/>
<dbReference type="SMART" id="SM00240">
    <property type="entry name" value="FHA"/>
    <property type="match status" value="1"/>
</dbReference>
<dbReference type="PANTHER" id="PTHR23308">
    <property type="entry name" value="NUCLEAR INHIBITOR OF PROTEIN PHOSPHATASE-1"/>
    <property type="match status" value="1"/>
</dbReference>
<evidence type="ECO:0000313" key="3">
    <source>
        <dbReference type="Proteomes" id="UP000178943"/>
    </source>
</evidence>
<comment type="caution">
    <text evidence="2">The sequence shown here is derived from an EMBL/GenBank/DDBJ whole genome shotgun (WGS) entry which is preliminary data.</text>
</comment>
<dbReference type="Gene3D" id="2.60.200.20">
    <property type="match status" value="1"/>
</dbReference>
<feature type="domain" description="FHA" evidence="1">
    <location>
        <begin position="89"/>
        <end position="138"/>
    </location>
</feature>
<dbReference type="InterPro" id="IPR008984">
    <property type="entry name" value="SMAD_FHA_dom_sf"/>
</dbReference>
<dbReference type="SUPFAM" id="SSF49879">
    <property type="entry name" value="SMAD/FHA domain"/>
    <property type="match status" value="1"/>
</dbReference>
<dbReference type="InterPro" id="IPR050923">
    <property type="entry name" value="Cell_Proc_Reg/RNA_Proc"/>
</dbReference>
<dbReference type="STRING" id="1817863.A2Y62_08685"/>
<dbReference type="Proteomes" id="UP000178943">
    <property type="component" value="Unassembled WGS sequence"/>
</dbReference>
<protein>
    <recommendedName>
        <fullName evidence="1">FHA domain-containing protein</fullName>
    </recommendedName>
</protein>
<evidence type="ECO:0000313" key="2">
    <source>
        <dbReference type="EMBL" id="OGF65758.1"/>
    </source>
</evidence>
<proteinExistence type="predicted"/>
<dbReference type="PROSITE" id="PS50006">
    <property type="entry name" value="FHA_DOMAIN"/>
    <property type="match status" value="1"/>
</dbReference>
<dbReference type="EMBL" id="MFGW01000105">
    <property type="protein sequence ID" value="OGF65758.1"/>
    <property type="molecule type" value="Genomic_DNA"/>
</dbReference>
<evidence type="ECO:0000259" key="1">
    <source>
        <dbReference type="PROSITE" id="PS50006"/>
    </source>
</evidence>
<organism evidence="2 3">
    <name type="scientific">Candidatus Fischerbacteria bacterium RBG_13_37_8</name>
    <dbReference type="NCBI Taxonomy" id="1817863"/>
    <lineage>
        <taxon>Bacteria</taxon>
        <taxon>Candidatus Fischeribacteriota</taxon>
    </lineage>
</organism>
<name>A0A1F5VR41_9BACT</name>
<gene>
    <name evidence="2" type="ORF">A2Y62_08685</name>
</gene>
<sequence length="405" mass="45805">MLDVGDNSTREVCFDFITRYTLEQVHSINRSVAFANSIDNFPVFKDALCKEFTQMGLHGNRYIAQATLEIKAKHGKHTACLYRIKNEVTIIGRNGSCSVILSEKTVSSNHAKIVMRGNSCFIMDERSLNGTFVNGTVIPPKVERSLQPGDVIQIGSFSLIFNSFIKKEEMELVDIEVSYGKESVESVLESINFDVYIAVIFRIQGSEENIYLFIPVALCHAIAFQLLDEVVDEERLFYPAGELEMVFLEYVMMKMCMVFNKFQIPIICRGCFRVSEQICRRIKVRQHVFCEAWSRIDGIKHWLLLFLPKLELPGRCMSNRSMPEMLGECIFEIPVVIGISVIQARQFVELEDGDIILLDECCLEMPGMAVTGNVHLLVGRGGIEAELMNSEQGLVLKILAEVLSL</sequence>